<sequence>MHAGAIFGKKGCVNSLLTPSLLLSFIPSYVFYLSPSSKESFSDCATIKVSADVCQFNVQITETKYSTFSKYTPYRGYVSADKSKYVQYCAHVFWQVLKK</sequence>
<keyword evidence="2" id="KW-1185">Reference proteome</keyword>
<evidence type="ECO:0000313" key="1">
    <source>
        <dbReference type="EMBL" id="MEQ2308190.1"/>
    </source>
</evidence>
<accession>A0ABV0ZQI6</accession>
<name>A0ABV0ZQI6_9TELE</name>
<dbReference type="Proteomes" id="UP001469553">
    <property type="component" value="Unassembled WGS sequence"/>
</dbReference>
<gene>
    <name evidence="1" type="ORF">AMECASPLE_025702</name>
</gene>
<comment type="caution">
    <text evidence="1">The sequence shown here is derived from an EMBL/GenBank/DDBJ whole genome shotgun (WGS) entry which is preliminary data.</text>
</comment>
<evidence type="ECO:0000313" key="2">
    <source>
        <dbReference type="Proteomes" id="UP001469553"/>
    </source>
</evidence>
<dbReference type="EMBL" id="JAHRIP010068388">
    <property type="protein sequence ID" value="MEQ2308190.1"/>
    <property type="molecule type" value="Genomic_DNA"/>
</dbReference>
<protein>
    <submittedName>
        <fullName evidence="1">Uncharacterized protein</fullName>
    </submittedName>
</protein>
<reference evidence="1 2" key="1">
    <citation type="submission" date="2021-06" db="EMBL/GenBank/DDBJ databases">
        <authorList>
            <person name="Palmer J.M."/>
        </authorList>
    </citation>
    <scope>NUCLEOTIDE SEQUENCE [LARGE SCALE GENOMIC DNA]</scope>
    <source>
        <strain evidence="1 2">AS_MEX2019</strain>
        <tissue evidence="1">Muscle</tissue>
    </source>
</reference>
<proteinExistence type="predicted"/>
<organism evidence="1 2">
    <name type="scientific">Ameca splendens</name>
    <dbReference type="NCBI Taxonomy" id="208324"/>
    <lineage>
        <taxon>Eukaryota</taxon>
        <taxon>Metazoa</taxon>
        <taxon>Chordata</taxon>
        <taxon>Craniata</taxon>
        <taxon>Vertebrata</taxon>
        <taxon>Euteleostomi</taxon>
        <taxon>Actinopterygii</taxon>
        <taxon>Neopterygii</taxon>
        <taxon>Teleostei</taxon>
        <taxon>Neoteleostei</taxon>
        <taxon>Acanthomorphata</taxon>
        <taxon>Ovalentaria</taxon>
        <taxon>Atherinomorphae</taxon>
        <taxon>Cyprinodontiformes</taxon>
        <taxon>Goodeidae</taxon>
        <taxon>Ameca</taxon>
    </lineage>
</organism>